<comment type="caution">
    <text evidence="2">The sequence shown here is derived from an EMBL/GenBank/DDBJ whole genome shotgun (WGS) entry which is preliminary data.</text>
</comment>
<dbReference type="Proteomes" id="UP000824048">
    <property type="component" value="Unassembled WGS sequence"/>
</dbReference>
<dbReference type="GO" id="GO:0016787">
    <property type="term" value="F:hydrolase activity"/>
    <property type="evidence" value="ECO:0007669"/>
    <property type="project" value="UniProtKB-KW"/>
</dbReference>
<dbReference type="InterPro" id="IPR036380">
    <property type="entry name" value="Isochorismatase-like_sf"/>
</dbReference>
<protein>
    <submittedName>
        <fullName evidence="2">Cysteine hydrolase</fullName>
    </submittedName>
</protein>
<proteinExistence type="predicted"/>
<sequence length="184" mass="19461">MKLLIVVDMQKDFIDGSLGTSEARTIVPNVLAKIAAYPPEAIFVTRDTHAADYLTSCEGRHLPVVHCVDGTPGHALDPKIAAALAAVAPDHILDKPTFGSMELAERLRALAGDEATEIELVGLCTGICVLSNAILLKAALPEAEISVDAACCACVTPQSHDTALAAMKLCQIAVKHEGQEPWRN</sequence>
<evidence type="ECO:0000313" key="3">
    <source>
        <dbReference type="Proteomes" id="UP000824048"/>
    </source>
</evidence>
<dbReference type="Pfam" id="PF00857">
    <property type="entry name" value="Isochorismatase"/>
    <property type="match status" value="1"/>
</dbReference>
<gene>
    <name evidence="2" type="ORF">H9811_04640</name>
</gene>
<reference evidence="2" key="2">
    <citation type="submission" date="2021-04" db="EMBL/GenBank/DDBJ databases">
        <authorList>
            <person name="Gilroy R."/>
        </authorList>
    </citation>
    <scope>NUCLEOTIDE SEQUENCE</scope>
    <source>
        <strain evidence="2">ChiSxjej1B13-11774</strain>
    </source>
</reference>
<name>A0A9D2EQU3_9FIRM</name>
<dbReference type="SUPFAM" id="SSF52499">
    <property type="entry name" value="Isochorismatase-like hydrolases"/>
    <property type="match status" value="1"/>
</dbReference>
<organism evidence="2 3">
    <name type="scientific">Candidatus Gemmiger excrementigallinarum</name>
    <dbReference type="NCBI Taxonomy" id="2838609"/>
    <lineage>
        <taxon>Bacteria</taxon>
        <taxon>Bacillati</taxon>
        <taxon>Bacillota</taxon>
        <taxon>Clostridia</taxon>
        <taxon>Eubacteriales</taxon>
        <taxon>Gemmiger</taxon>
    </lineage>
</organism>
<dbReference type="CDD" id="cd00431">
    <property type="entry name" value="cysteine_hydrolases"/>
    <property type="match status" value="1"/>
</dbReference>
<dbReference type="AlphaFoldDB" id="A0A9D2EQU3"/>
<evidence type="ECO:0000259" key="1">
    <source>
        <dbReference type="Pfam" id="PF00857"/>
    </source>
</evidence>
<dbReference type="Gene3D" id="3.40.50.850">
    <property type="entry name" value="Isochorismatase-like"/>
    <property type="match status" value="1"/>
</dbReference>
<dbReference type="EMBL" id="DXBP01000030">
    <property type="protein sequence ID" value="HIZ41836.1"/>
    <property type="molecule type" value="Genomic_DNA"/>
</dbReference>
<dbReference type="InterPro" id="IPR000868">
    <property type="entry name" value="Isochorismatase-like_dom"/>
</dbReference>
<evidence type="ECO:0000313" key="2">
    <source>
        <dbReference type="EMBL" id="HIZ41836.1"/>
    </source>
</evidence>
<accession>A0A9D2EQU3</accession>
<reference evidence="2" key="1">
    <citation type="journal article" date="2021" name="PeerJ">
        <title>Extensive microbial diversity within the chicken gut microbiome revealed by metagenomics and culture.</title>
        <authorList>
            <person name="Gilroy R."/>
            <person name="Ravi A."/>
            <person name="Getino M."/>
            <person name="Pursley I."/>
            <person name="Horton D.L."/>
            <person name="Alikhan N.F."/>
            <person name="Baker D."/>
            <person name="Gharbi K."/>
            <person name="Hall N."/>
            <person name="Watson M."/>
            <person name="Adriaenssens E.M."/>
            <person name="Foster-Nyarko E."/>
            <person name="Jarju S."/>
            <person name="Secka A."/>
            <person name="Antonio M."/>
            <person name="Oren A."/>
            <person name="Chaudhuri R.R."/>
            <person name="La Ragione R."/>
            <person name="Hildebrand F."/>
            <person name="Pallen M.J."/>
        </authorList>
    </citation>
    <scope>NUCLEOTIDE SEQUENCE</scope>
    <source>
        <strain evidence="2">ChiSxjej1B13-11774</strain>
    </source>
</reference>
<keyword evidence="2" id="KW-0378">Hydrolase</keyword>
<feature type="domain" description="Isochorismatase-like" evidence="1">
    <location>
        <begin position="3"/>
        <end position="171"/>
    </location>
</feature>